<comment type="caution">
    <text evidence="3">The sequence shown here is derived from an EMBL/GenBank/DDBJ whole genome shotgun (WGS) entry which is preliminary data.</text>
</comment>
<keyword evidence="3" id="KW-0489">Methyltransferase</keyword>
<feature type="region of interest" description="Disordered" evidence="1">
    <location>
        <begin position="494"/>
        <end position="527"/>
    </location>
</feature>
<dbReference type="Gene3D" id="3.40.50.150">
    <property type="entry name" value="Vaccinia Virus protein VP39"/>
    <property type="match status" value="1"/>
</dbReference>
<sequence>MGGHEAIDELLAEAGVDGLHLRGALALLSGGRWWTLSDLVRETATPRRTIESLLRVLPLEHSGDRVRIPMDQVNRFNAGVEPEISDLGNPVSEMVPEHAETLARLERLIAEAPRGRHALDHVSATAETVLRRALLLGRRFWLPGARLLCVGDHDLTSLAVRMVHPEVEVAVADIDDRILEFIDAQDLGVRTRWADLRLGLPPSLRGWADLAITDPPYTPEGIGLFAARAAEGLRDRERGRILVAYGASERTPMLALKVQKALVDLNLLHEAIFPHFNRYHGAEAIGSAADLYVLRPTTKTWPAIAARLDRLATAIYTQGPQAVESAPAGRPDRAAAKAAGSAAGPGAAGAADRAADEAAVTAFGPGLLAGDWPRGLLPQVPRTRLATLLAKPYAADPERVAIAVPAGLEAALPRLLLATRARHVRVLLAAPVAGLPALAALLAPVYELSAEGRVLDAVRLAPPEGGPDRIIRAILDSAHGKLANTWREALTRPDLVRAGLTPTPGPTAPSGHAEAPAATGKVTAEPATTARHAAGTAGLTKRQARAAVEEAAPWAGDATPLELPLHRLTQMAAEITTPTPA</sequence>
<protein>
    <submittedName>
        <fullName evidence="3">Putative methyltransferase</fullName>
    </submittedName>
</protein>
<dbReference type="AlphaFoldDB" id="A0A5J5K948"/>
<evidence type="ECO:0000256" key="1">
    <source>
        <dbReference type="SAM" id="MobiDB-lite"/>
    </source>
</evidence>
<dbReference type="GO" id="GO:0032259">
    <property type="term" value="P:methylation"/>
    <property type="evidence" value="ECO:0007669"/>
    <property type="project" value="UniProtKB-KW"/>
</dbReference>
<dbReference type="Pfam" id="PF01861">
    <property type="entry name" value="BpsA_C"/>
    <property type="match status" value="1"/>
</dbReference>
<evidence type="ECO:0000259" key="2">
    <source>
        <dbReference type="Pfam" id="PF01861"/>
    </source>
</evidence>
<evidence type="ECO:0000313" key="3">
    <source>
        <dbReference type="EMBL" id="KAA9379969.1"/>
    </source>
</evidence>
<name>A0A5J5K948_9ACTN</name>
<organism evidence="3 4">
    <name type="scientific">Microbispora cellulosiformans</name>
    <dbReference type="NCBI Taxonomy" id="2614688"/>
    <lineage>
        <taxon>Bacteria</taxon>
        <taxon>Bacillati</taxon>
        <taxon>Actinomycetota</taxon>
        <taxon>Actinomycetes</taxon>
        <taxon>Streptosporangiales</taxon>
        <taxon>Streptosporangiaceae</taxon>
        <taxon>Microbispora</taxon>
    </lineage>
</organism>
<keyword evidence="3" id="KW-0808">Transferase</keyword>
<dbReference type="InterPro" id="IPR029063">
    <property type="entry name" value="SAM-dependent_MTases_sf"/>
</dbReference>
<reference evidence="3 4" key="1">
    <citation type="submission" date="2019-09" db="EMBL/GenBank/DDBJ databases">
        <title>Screening of Novel Bioactive Compounds from Soil-Associated.</title>
        <authorList>
            <person name="Gong X."/>
        </authorList>
    </citation>
    <scope>NUCLEOTIDE SEQUENCE [LARGE SCALE GENOMIC DNA]</scope>
    <source>
        <strain evidence="3 4">Gxj-6</strain>
    </source>
</reference>
<accession>A0A5J5K948</accession>
<dbReference type="InterPro" id="IPR002723">
    <property type="entry name" value="BpsA_C"/>
</dbReference>
<dbReference type="Proteomes" id="UP000327011">
    <property type="component" value="Unassembled WGS sequence"/>
</dbReference>
<feature type="domain" description="N(4)-bis(aminopropyl)spermidine synthase C-terminal" evidence="2">
    <location>
        <begin position="102"/>
        <end position="301"/>
    </location>
</feature>
<gene>
    <name evidence="3" type="ORF">F5972_10130</name>
</gene>
<proteinExistence type="predicted"/>
<dbReference type="GO" id="GO:0008168">
    <property type="term" value="F:methyltransferase activity"/>
    <property type="evidence" value="ECO:0007669"/>
    <property type="project" value="UniProtKB-KW"/>
</dbReference>
<dbReference type="RefSeq" id="WP_150933147.1">
    <property type="nucleotide sequence ID" value="NZ_VYTZ01000003.1"/>
</dbReference>
<keyword evidence="4" id="KW-1185">Reference proteome</keyword>
<dbReference type="EMBL" id="VYTZ01000003">
    <property type="protein sequence ID" value="KAA9379969.1"/>
    <property type="molecule type" value="Genomic_DNA"/>
</dbReference>
<evidence type="ECO:0000313" key="4">
    <source>
        <dbReference type="Proteomes" id="UP000327011"/>
    </source>
</evidence>
<feature type="compositionally biased region" description="Low complexity" evidence="1">
    <location>
        <begin position="498"/>
        <end position="513"/>
    </location>
</feature>